<reference evidence="3 4" key="1">
    <citation type="submission" date="2020-02" db="EMBL/GenBank/DDBJ databases">
        <title>Whole-genome analyses of novel actinobacteria.</title>
        <authorList>
            <person name="Sahin N."/>
        </authorList>
    </citation>
    <scope>NUCLEOTIDE SEQUENCE [LARGE SCALE GENOMIC DNA]</scope>
    <source>
        <strain evidence="3 4">A7024</strain>
    </source>
</reference>
<dbReference type="Proteomes" id="UP000481583">
    <property type="component" value="Unassembled WGS sequence"/>
</dbReference>
<protein>
    <submittedName>
        <fullName evidence="3">DNA methyltransferase</fullName>
    </submittedName>
</protein>
<keyword evidence="3" id="KW-0489">Methyltransferase</keyword>
<name>A0A6G4UET7_9ACTN</name>
<dbReference type="GO" id="GO:0008168">
    <property type="term" value="F:methyltransferase activity"/>
    <property type="evidence" value="ECO:0007669"/>
    <property type="project" value="UniProtKB-KW"/>
</dbReference>
<keyword evidence="4" id="KW-1185">Reference proteome</keyword>
<comment type="caution">
    <text evidence="3">The sequence shown here is derived from an EMBL/GenBank/DDBJ whole genome shotgun (WGS) entry which is preliminary data.</text>
</comment>
<feature type="region of interest" description="Disordered" evidence="1">
    <location>
        <begin position="272"/>
        <end position="328"/>
    </location>
</feature>
<organism evidence="3 4">
    <name type="scientific">Streptomyces coryli</name>
    <dbReference type="NCBI Taxonomy" id="1128680"/>
    <lineage>
        <taxon>Bacteria</taxon>
        <taxon>Bacillati</taxon>
        <taxon>Actinomycetota</taxon>
        <taxon>Actinomycetes</taxon>
        <taxon>Kitasatosporales</taxon>
        <taxon>Streptomycetaceae</taxon>
        <taxon>Streptomyces</taxon>
    </lineage>
</organism>
<dbReference type="AlphaFoldDB" id="A0A6G4UET7"/>
<dbReference type="Pfam" id="PF18135">
    <property type="entry name" value="Type_ISP_C"/>
    <property type="match status" value="1"/>
</dbReference>
<dbReference type="GO" id="GO:0032259">
    <property type="term" value="P:methylation"/>
    <property type="evidence" value="ECO:0007669"/>
    <property type="project" value="UniProtKB-KW"/>
</dbReference>
<keyword evidence="3" id="KW-0808">Transferase</keyword>
<evidence type="ECO:0000313" key="4">
    <source>
        <dbReference type="Proteomes" id="UP000481583"/>
    </source>
</evidence>
<dbReference type="EMBL" id="JAAKZV010000387">
    <property type="protein sequence ID" value="NGN70021.1"/>
    <property type="molecule type" value="Genomic_DNA"/>
</dbReference>
<evidence type="ECO:0000259" key="2">
    <source>
        <dbReference type="Pfam" id="PF18135"/>
    </source>
</evidence>
<feature type="compositionally biased region" description="Low complexity" evidence="1">
    <location>
        <begin position="306"/>
        <end position="320"/>
    </location>
</feature>
<sequence length="346" mass="37092">MPSSETSPAAVTGAAPSLGDLMPWGVAPLRPGRGWVMAPDRASLTARWDALLKAEGPDREALFHATRSRTPHRPVGQLPGQRTGTLPLDREEGACPDPVRILHGAFDQQWLIPDHRLIDAARPELWRVADDRQIFALEPGQLPRGAAAGPALVASALLPDGRSLAGRPGRIRPLFRRPGGREPNLAPGLVPYLKLRLGLDVAPEDVLAWALANARSTPQGCRVPLTADPAVWQEGVELGHRILDLHLRGARSGTKPRMPGGRRPYVRAAVPGRPGEYAYQGPYEPEGEIGSAAETGPEVEADPGGETDTAAGTEIAAETEPAARPELWRVADDRQIFALEPGQLPR</sequence>
<dbReference type="RefSeq" id="WP_165245470.1">
    <property type="nucleotide sequence ID" value="NZ_JAAKZV010000387.1"/>
</dbReference>
<evidence type="ECO:0000256" key="1">
    <source>
        <dbReference type="SAM" id="MobiDB-lite"/>
    </source>
</evidence>
<dbReference type="InterPro" id="IPR041635">
    <property type="entry name" value="Type_ISP_LLaBIII_C"/>
</dbReference>
<proteinExistence type="predicted"/>
<gene>
    <name evidence="3" type="ORF">G5C51_39805</name>
</gene>
<accession>A0A6G4UET7</accession>
<evidence type="ECO:0000313" key="3">
    <source>
        <dbReference type="EMBL" id="NGN70021.1"/>
    </source>
</evidence>
<feature type="non-terminal residue" evidence="3">
    <location>
        <position position="346"/>
    </location>
</feature>
<feature type="domain" description="Type ISP restriction-modification enzyme LLaBIII C-terminal specificity" evidence="2">
    <location>
        <begin position="20"/>
        <end position="254"/>
    </location>
</feature>